<keyword evidence="4" id="KW-0804">Transcription</keyword>
<dbReference type="Proteomes" id="UP000474802">
    <property type="component" value="Unassembled WGS sequence"/>
</dbReference>
<dbReference type="InterPro" id="IPR009057">
    <property type="entry name" value="Homeodomain-like_sf"/>
</dbReference>
<dbReference type="InterPro" id="IPR018060">
    <property type="entry name" value="HTH_AraC"/>
</dbReference>
<evidence type="ECO:0000256" key="3">
    <source>
        <dbReference type="ARBA" id="ARBA00023159"/>
    </source>
</evidence>
<evidence type="ECO:0000256" key="2">
    <source>
        <dbReference type="ARBA" id="ARBA00023125"/>
    </source>
</evidence>
<comment type="caution">
    <text evidence="6">The sequence shown here is derived from an EMBL/GenBank/DDBJ whole genome shotgun (WGS) entry which is preliminary data.</text>
</comment>
<dbReference type="InterPro" id="IPR020449">
    <property type="entry name" value="Tscrpt_reg_AraC-type_HTH"/>
</dbReference>
<dbReference type="PROSITE" id="PS01124">
    <property type="entry name" value="HTH_ARAC_FAMILY_2"/>
    <property type="match status" value="1"/>
</dbReference>
<gene>
    <name evidence="6" type="ORF">G5575_15425</name>
</gene>
<dbReference type="GO" id="GO:0003700">
    <property type="term" value="F:DNA-binding transcription factor activity"/>
    <property type="evidence" value="ECO:0007669"/>
    <property type="project" value="InterPro"/>
</dbReference>
<evidence type="ECO:0000259" key="5">
    <source>
        <dbReference type="PROSITE" id="PS01124"/>
    </source>
</evidence>
<dbReference type="InterPro" id="IPR018062">
    <property type="entry name" value="HTH_AraC-typ_CS"/>
</dbReference>
<dbReference type="InterPro" id="IPR037923">
    <property type="entry name" value="HTH-like"/>
</dbReference>
<evidence type="ECO:0000313" key="7">
    <source>
        <dbReference type="Proteomes" id="UP000474802"/>
    </source>
</evidence>
<dbReference type="CDD" id="cd02208">
    <property type="entry name" value="cupin_RmlC-like"/>
    <property type="match status" value="1"/>
</dbReference>
<reference evidence="6 7" key="1">
    <citation type="submission" date="2020-02" db="EMBL/GenBank/DDBJ databases">
        <authorList>
            <person name="Khan S.A."/>
            <person name="Jeon C.O."/>
            <person name="Chun B.H."/>
        </authorList>
    </citation>
    <scope>NUCLEOTIDE SEQUENCE [LARGE SCALE GENOMIC DNA]</scope>
    <source>
        <strain evidence="6 7">H239</strain>
    </source>
</reference>
<proteinExistence type="predicted"/>
<dbReference type="PRINTS" id="PR00032">
    <property type="entry name" value="HTHARAC"/>
</dbReference>
<dbReference type="Gene3D" id="1.10.10.60">
    <property type="entry name" value="Homeodomain-like"/>
    <property type="match status" value="2"/>
</dbReference>
<keyword evidence="3" id="KW-0010">Activator</keyword>
<keyword evidence="2" id="KW-0238">DNA-binding</keyword>
<dbReference type="InterPro" id="IPR014710">
    <property type="entry name" value="RmlC-like_jellyroll"/>
</dbReference>
<dbReference type="InterPro" id="IPR003313">
    <property type="entry name" value="AraC-bd"/>
</dbReference>
<dbReference type="SUPFAM" id="SSF46689">
    <property type="entry name" value="Homeodomain-like"/>
    <property type="match status" value="2"/>
</dbReference>
<evidence type="ECO:0000256" key="1">
    <source>
        <dbReference type="ARBA" id="ARBA00023015"/>
    </source>
</evidence>
<protein>
    <submittedName>
        <fullName evidence="6">AraC family transcriptional regulator</fullName>
    </submittedName>
</protein>
<keyword evidence="1" id="KW-0805">Transcription regulation</keyword>
<sequence>MHGSDYFTYLPDSGLCEALGCTALSTGHTRIEAGAIYPPMRHPDDHHFVWEKGRTLQAYQFALISEGAGRMQSAPWPEEVHPIEAGDVILLFPGVWHRFSPHPETGWVESWIECRGAAFDRVMDLGLVSPERPVWHGGAEAEAVFAQIGALARQDALRHQPTLSALSLQLLAQLCQSLEPTEQGQVRMVERARRILMEKSGEPPSLEAVARDLGVSYSTLRRLFRQHAGMSLKQYQTDVRIRRACELLRNSDKSVKAIAAYLGYNSAFHFSSQFRKATGLAPSEWREKNRIALV</sequence>
<dbReference type="PANTHER" id="PTHR46796">
    <property type="entry name" value="HTH-TYPE TRANSCRIPTIONAL ACTIVATOR RHAS-RELATED"/>
    <property type="match status" value="1"/>
</dbReference>
<evidence type="ECO:0000256" key="4">
    <source>
        <dbReference type="ARBA" id="ARBA00023163"/>
    </source>
</evidence>
<dbReference type="SMART" id="SM00342">
    <property type="entry name" value="HTH_ARAC"/>
    <property type="match status" value="1"/>
</dbReference>
<keyword evidence="7" id="KW-1185">Reference proteome</keyword>
<name>A0A6M1T208_9HYPH</name>
<dbReference type="GO" id="GO:0043565">
    <property type="term" value="F:sequence-specific DNA binding"/>
    <property type="evidence" value="ECO:0007669"/>
    <property type="project" value="InterPro"/>
</dbReference>
<dbReference type="Pfam" id="PF12833">
    <property type="entry name" value="HTH_18"/>
    <property type="match status" value="1"/>
</dbReference>
<feature type="domain" description="HTH araC/xylS-type" evidence="5">
    <location>
        <begin position="190"/>
        <end position="288"/>
    </location>
</feature>
<accession>A0A6M1T208</accession>
<reference evidence="6 7" key="2">
    <citation type="submission" date="2020-03" db="EMBL/GenBank/DDBJ databases">
        <title>Devosia chinhatensis sp. nov., isolated from a hexachlorocyclohexane (HCH) dump site in India.</title>
        <authorList>
            <person name="Kumar M."/>
            <person name="Lal R."/>
        </authorList>
    </citation>
    <scope>NUCLEOTIDE SEQUENCE [LARGE SCALE GENOMIC DNA]</scope>
    <source>
        <strain evidence="6 7">H239</strain>
    </source>
</reference>
<dbReference type="PROSITE" id="PS00041">
    <property type="entry name" value="HTH_ARAC_FAMILY_1"/>
    <property type="match status" value="1"/>
</dbReference>
<dbReference type="EMBL" id="JAALFG010000003">
    <property type="protein sequence ID" value="NGP18861.1"/>
    <property type="molecule type" value="Genomic_DNA"/>
</dbReference>
<dbReference type="AlphaFoldDB" id="A0A6M1T208"/>
<dbReference type="SUPFAM" id="SSF51215">
    <property type="entry name" value="Regulatory protein AraC"/>
    <property type="match status" value="1"/>
</dbReference>
<organism evidence="6 7">
    <name type="scientific">Devosia aurantiaca</name>
    <dbReference type="NCBI Taxonomy" id="2714858"/>
    <lineage>
        <taxon>Bacteria</taxon>
        <taxon>Pseudomonadati</taxon>
        <taxon>Pseudomonadota</taxon>
        <taxon>Alphaproteobacteria</taxon>
        <taxon>Hyphomicrobiales</taxon>
        <taxon>Devosiaceae</taxon>
        <taxon>Devosia</taxon>
    </lineage>
</organism>
<evidence type="ECO:0000313" key="6">
    <source>
        <dbReference type="EMBL" id="NGP18861.1"/>
    </source>
</evidence>
<dbReference type="Gene3D" id="2.60.120.10">
    <property type="entry name" value="Jelly Rolls"/>
    <property type="match status" value="1"/>
</dbReference>
<dbReference type="InterPro" id="IPR050204">
    <property type="entry name" value="AraC_XylS_family_regulators"/>
</dbReference>
<dbReference type="Pfam" id="PF02311">
    <property type="entry name" value="AraC_binding"/>
    <property type="match status" value="1"/>
</dbReference>